<dbReference type="EMBL" id="AJWJ01000239">
    <property type="protein sequence ID" value="KAF2072913.1"/>
    <property type="molecule type" value="Genomic_DNA"/>
</dbReference>
<gene>
    <name evidence="2" type="ORF">CYY_005770</name>
</gene>
<comment type="caution">
    <text evidence="2">The sequence shown here is derived from an EMBL/GenBank/DDBJ whole genome shotgun (WGS) entry which is preliminary data.</text>
</comment>
<feature type="transmembrane region" description="Helical" evidence="1">
    <location>
        <begin position="38"/>
        <end position="55"/>
    </location>
</feature>
<evidence type="ECO:0008006" key="4">
    <source>
        <dbReference type="Google" id="ProtNLM"/>
    </source>
</evidence>
<keyword evidence="3" id="KW-1185">Reference proteome</keyword>
<sequence>MHHDEYVQLTRSQYWFIVAASLLGTFGVMGWCQMPFDIILGFLNIILMIIGIRGLHKKKKLFLRLFLWGMIAIAFLHIVNLAVIIIVDHKYKKHSRFGFAPDIIIVVIRIVYSLALSFFTGFIKNTIDYKKPPSQLNRI</sequence>
<protein>
    <recommendedName>
        <fullName evidence="4">Transmembrane protein</fullName>
    </recommendedName>
</protein>
<reference evidence="2" key="1">
    <citation type="submission" date="2020-01" db="EMBL/GenBank/DDBJ databases">
        <title>Development of genomics and gene disruption for Polysphondylium violaceum indicates a role for the polyketide synthase stlB in stalk morphogenesis.</title>
        <authorList>
            <person name="Narita B."/>
            <person name="Kawabe Y."/>
            <person name="Kin K."/>
            <person name="Saito T."/>
            <person name="Gibbs R."/>
            <person name="Kuspa A."/>
            <person name="Muzny D."/>
            <person name="Queller D."/>
            <person name="Richards S."/>
            <person name="Strassman J."/>
            <person name="Sucgang R."/>
            <person name="Worley K."/>
            <person name="Schaap P."/>
        </authorList>
    </citation>
    <scope>NUCLEOTIDE SEQUENCE</scope>
    <source>
        <strain evidence="2">QSvi11</strain>
    </source>
</reference>
<keyword evidence="1" id="KW-0812">Transmembrane</keyword>
<evidence type="ECO:0000313" key="3">
    <source>
        <dbReference type="Proteomes" id="UP000695562"/>
    </source>
</evidence>
<proteinExistence type="predicted"/>
<evidence type="ECO:0000313" key="2">
    <source>
        <dbReference type="EMBL" id="KAF2072913.1"/>
    </source>
</evidence>
<organism evidence="2 3">
    <name type="scientific">Polysphondylium violaceum</name>
    <dbReference type="NCBI Taxonomy" id="133409"/>
    <lineage>
        <taxon>Eukaryota</taxon>
        <taxon>Amoebozoa</taxon>
        <taxon>Evosea</taxon>
        <taxon>Eumycetozoa</taxon>
        <taxon>Dictyostelia</taxon>
        <taxon>Dictyosteliales</taxon>
        <taxon>Dictyosteliaceae</taxon>
        <taxon>Polysphondylium</taxon>
    </lineage>
</organism>
<dbReference type="Proteomes" id="UP000695562">
    <property type="component" value="Unassembled WGS sequence"/>
</dbReference>
<evidence type="ECO:0000256" key="1">
    <source>
        <dbReference type="SAM" id="Phobius"/>
    </source>
</evidence>
<keyword evidence="1" id="KW-0472">Membrane</keyword>
<dbReference type="AlphaFoldDB" id="A0A8J4UZF1"/>
<feature type="transmembrane region" description="Helical" evidence="1">
    <location>
        <begin position="99"/>
        <end position="123"/>
    </location>
</feature>
<name>A0A8J4UZF1_9MYCE</name>
<feature type="transmembrane region" description="Helical" evidence="1">
    <location>
        <begin position="12"/>
        <end position="31"/>
    </location>
</feature>
<feature type="transmembrane region" description="Helical" evidence="1">
    <location>
        <begin position="61"/>
        <end position="87"/>
    </location>
</feature>
<accession>A0A8J4UZF1</accession>
<dbReference type="OrthoDB" id="15863at2759"/>
<keyword evidence="1" id="KW-1133">Transmembrane helix</keyword>